<dbReference type="AlphaFoldDB" id="A0A317XXR6"/>
<evidence type="ECO:0000313" key="2">
    <source>
        <dbReference type="EMBL" id="PWZ03077.1"/>
    </source>
</evidence>
<feature type="chain" id="PRO_5016442009" description="Extracellular membrane protein CFEM domain-containing protein" evidence="1">
    <location>
        <begin position="27"/>
        <end position="345"/>
    </location>
</feature>
<keyword evidence="1" id="KW-0732">Signal</keyword>
<keyword evidence="3" id="KW-1185">Reference proteome</keyword>
<protein>
    <recommendedName>
        <fullName evidence="4">Extracellular membrane protein CFEM domain-containing protein</fullName>
    </recommendedName>
</protein>
<dbReference type="STRING" id="1882483.A0A317XXR6"/>
<reference evidence="2 3" key="1">
    <citation type="journal article" date="2018" name="Mol. Biol. Evol.">
        <title>Broad Genomic Sampling Reveals a Smut Pathogenic Ancestry of the Fungal Clade Ustilaginomycotina.</title>
        <authorList>
            <person name="Kijpornyongpan T."/>
            <person name="Mondo S.J."/>
            <person name="Barry K."/>
            <person name="Sandor L."/>
            <person name="Lee J."/>
            <person name="Lipzen A."/>
            <person name="Pangilinan J."/>
            <person name="LaButti K."/>
            <person name="Hainaut M."/>
            <person name="Henrissat B."/>
            <person name="Grigoriev I.V."/>
            <person name="Spatafora J.W."/>
            <person name="Aime M.C."/>
        </authorList>
    </citation>
    <scope>NUCLEOTIDE SEQUENCE [LARGE SCALE GENOMIC DNA]</scope>
    <source>
        <strain evidence="2 3">MCA 3645</strain>
    </source>
</reference>
<feature type="signal peptide" evidence="1">
    <location>
        <begin position="1"/>
        <end position="26"/>
    </location>
</feature>
<dbReference type="EMBL" id="KZ819188">
    <property type="protein sequence ID" value="PWZ03077.1"/>
    <property type="molecule type" value="Genomic_DNA"/>
</dbReference>
<dbReference type="InParanoid" id="A0A317XXR6"/>
<name>A0A317XXR6_9BASI</name>
<organism evidence="2 3">
    <name type="scientific">Testicularia cyperi</name>
    <dbReference type="NCBI Taxonomy" id="1882483"/>
    <lineage>
        <taxon>Eukaryota</taxon>
        <taxon>Fungi</taxon>
        <taxon>Dikarya</taxon>
        <taxon>Basidiomycota</taxon>
        <taxon>Ustilaginomycotina</taxon>
        <taxon>Ustilaginomycetes</taxon>
        <taxon>Ustilaginales</taxon>
        <taxon>Anthracoideaceae</taxon>
        <taxon>Testicularia</taxon>
    </lineage>
</organism>
<dbReference type="OrthoDB" id="1708823at2759"/>
<accession>A0A317XXR6</accession>
<sequence length="345" mass="34636">MKHASAALWAASVALLAATSSSPVAAQSSLISINLGGSSSQPAASVASSAAAAAATSATAAAAAASAASSSSINTIAVTTPTGSDAVAPTQATTSAIVSPAYAAGTVTYIPDPLPSSTSIIDVTSLPSTVPAIDAKPSSNFTLPSATATGTFLALPSLTSNPYQVVFADTSGLPHYDWNLALNSSSSESKTALCASQMRFCQTAGCDTSDAELTNFCETKYMGVGCYCNKGASRLEQYQWPVMLADCQGRFTSCKDACIKPNQGIADQNSCIQTCQDNYGSTCGKPGQYAANYAVRKSGQKPTYSIVQGGTAQNSALASRANAGQLALATLATSALVALVLVGGL</sequence>
<proteinExistence type="predicted"/>
<dbReference type="Proteomes" id="UP000246740">
    <property type="component" value="Unassembled WGS sequence"/>
</dbReference>
<gene>
    <name evidence="2" type="ORF">BCV70DRAFT_197311</name>
</gene>
<evidence type="ECO:0008006" key="4">
    <source>
        <dbReference type="Google" id="ProtNLM"/>
    </source>
</evidence>
<evidence type="ECO:0000313" key="3">
    <source>
        <dbReference type="Proteomes" id="UP000246740"/>
    </source>
</evidence>
<evidence type="ECO:0000256" key="1">
    <source>
        <dbReference type="SAM" id="SignalP"/>
    </source>
</evidence>